<dbReference type="Proteomes" id="UP001582793">
    <property type="component" value="Unassembled WGS sequence"/>
</dbReference>
<dbReference type="PANTHER" id="PTHR47708:SF2">
    <property type="entry name" value="SI:CH73-132F6.5"/>
    <property type="match status" value="1"/>
</dbReference>
<organism evidence="2 3">
    <name type="scientific">Polymorphospora lycopeni</name>
    <dbReference type="NCBI Taxonomy" id="3140240"/>
    <lineage>
        <taxon>Bacteria</taxon>
        <taxon>Bacillati</taxon>
        <taxon>Actinomycetota</taxon>
        <taxon>Actinomycetes</taxon>
        <taxon>Micromonosporales</taxon>
        <taxon>Micromonosporaceae</taxon>
        <taxon>Polymorphospora</taxon>
    </lineage>
</organism>
<evidence type="ECO:0000313" key="3">
    <source>
        <dbReference type="Proteomes" id="UP001582793"/>
    </source>
</evidence>
<comment type="caution">
    <text evidence="2">The sequence shown here is derived from an EMBL/GenBank/DDBJ whole genome shotgun (WGS) entry which is preliminary data.</text>
</comment>
<dbReference type="RefSeq" id="WP_364218774.1">
    <property type="nucleotide sequence ID" value="NZ_JBCGDC010000019.1"/>
</dbReference>
<feature type="domain" description="AtuA-like ferredoxin-fold" evidence="1">
    <location>
        <begin position="1"/>
        <end position="98"/>
    </location>
</feature>
<evidence type="ECO:0000259" key="1">
    <source>
        <dbReference type="Pfam" id="PF23544"/>
    </source>
</evidence>
<sequence length="99" mass="10623">MKVRDIAYARCGDKGDSNNICVFVYDPEHYPLLAERLTVARVGAAFGGLVAGDVVRYDIPSNHGLNFVLTGSLRGGVSMSLRTDPHGKAYASLLLGIEL</sequence>
<name>A0ABV5CMX8_9ACTN</name>
<reference evidence="2 3" key="1">
    <citation type="submission" date="2024-04" db="EMBL/GenBank/DDBJ databases">
        <title>Polymorphospora sp. isolated from Baiyangdian Lake in Xiong'an New Area.</title>
        <authorList>
            <person name="Zhang X."/>
            <person name="Liu J."/>
        </authorList>
    </citation>
    <scope>NUCLEOTIDE SEQUENCE [LARGE SCALE GENOMIC DNA]</scope>
    <source>
        <strain evidence="2 3">2-325</strain>
    </source>
</reference>
<dbReference type="InterPro" id="IPR056362">
    <property type="entry name" value="AtuA-like_ferredoxin_dom"/>
</dbReference>
<keyword evidence="3" id="KW-1185">Reference proteome</keyword>
<dbReference type="EMBL" id="JBCGDC010000019">
    <property type="protein sequence ID" value="MFB6393270.1"/>
    <property type="molecule type" value="Genomic_DNA"/>
</dbReference>
<gene>
    <name evidence="2" type="ORF">AAFH96_09135</name>
</gene>
<evidence type="ECO:0000313" key="2">
    <source>
        <dbReference type="EMBL" id="MFB6393270.1"/>
    </source>
</evidence>
<dbReference type="PANTHER" id="PTHR47708">
    <property type="match status" value="1"/>
</dbReference>
<accession>A0ABV5CMX8</accession>
<proteinExistence type="predicted"/>
<protein>
    <recommendedName>
        <fullName evidence="1">AtuA-like ferredoxin-fold domain-containing protein</fullName>
    </recommendedName>
</protein>
<dbReference type="Pfam" id="PF23544">
    <property type="entry name" value="AtuA_ferredoxin"/>
    <property type="match status" value="1"/>
</dbReference>